<evidence type="ECO:0000259" key="1">
    <source>
        <dbReference type="PROSITE" id="PS50943"/>
    </source>
</evidence>
<name>A0ABP8IQ47_9BACT</name>
<sequence length="348" mass="39687">MEREQTELTVKRAAQIAQILKISITELLPMPTPNPEQIGTPAAELLYLRAAAEGSVLDAYIRANMNYQEPIPFDELDEHCWEYLNICEIKTREEYEAAGVLITRTAPGGDQAAFERILRDPGIYSLFQHGTISNEFLLGFWRAFQAKGTPYFEYEDKPFGTLTKRLLSSEHEAPEPAAMLSSWPEPLLFDAEEGPEAVEVPSRPVYQPGDSLEEYMEELRAYNSAARAEFDAQHTPEEIQEYINKLPSVNWTDVVQTSEARDIAWELEQVVFHEPDPAFAHLREDPAEYARTLTRLVGLAWVLDSLTEEQSSFDVLREEAARLNGQEYSREFQAACEQFVAKQREAFQ</sequence>
<accession>A0ABP8IQ47</accession>
<protein>
    <recommendedName>
        <fullName evidence="1">HTH cro/C1-type domain-containing protein</fullName>
    </recommendedName>
</protein>
<organism evidence="2 3">
    <name type="scientific">Hymenobacter saemangeumensis</name>
    <dbReference type="NCBI Taxonomy" id="1084522"/>
    <lineage>
        <taxon>Bacteria</taxon>
        <taxon>Pseudomonadati</taxon>
        <taxon>Bacteroidota</taxon>
        <taxon>Cytophagia</taxon>
        <taxon>Cytophagales</taxon>
        <taxon>Hymenobacteraceae</taxon>
        <taxon>Hymenobacter</taxon>
    </lineage>
</organism>
<dbReference type="Proteomes" id="UP001501153">
    <property type="component" value="Unassembled WGS sequence"/>
</dbReference>
<comment type="caution">
    <text evidence="2">The sequence shown here is derived from an EMBL/GenBank/DDBJ whole genome shotgun (WGS) entry which is preliminary data.</text>
</comment>
<dbReference type="InterPro" id="IPR001387">
    <property type="entry name" value="Cro/C1-type_HTH"/>
</dbReference>
<dbReference type="EMBL" id="BAABGZ010000075">
    <property type="protein sequence ID" value="GAA4366225.1"/>
    <property type="molecule type" value="Genomic_DNA"/>
</dbReference>
<dbReference type="PROSITE" id="PS50943">
    <property type="entry name" value="HTH_CROC1"/>
    <property type="match status" value="1"/>
</dbReference>
<feature type="domain" description="HTH cro/C1-type" evidence="1">
    <location>
        <begin position="1"/>
        <end position="27"/>
    </location>
</feature>
<evidence type="ECO:0000313" key="2">
    <source>
        <dbReference type="EMBL" id="GAA4366225.1"/>
    </source>
</evidence>
<reference evidence="3" key="1">
    <citation type="journal article" date="2019" name="Int. J. Syst. Evol. Microbiol.">
        <title>The Global Catalogue of Microorganisms (GCM) 10K type strain sequencing project: providing services to taxonomists for standard genome sequencing and annotation.</title>
        <authorList>
            <consortium name="The Broad Institute Genomics Platform"/>
            <consortium name="The Broad Institute Genome Sequencing Center for Infectious Disease"/>
            <person name="Wu L."/>
            <person name="Ma J."/>
        </authorList>
    </citation>
    <scope>NUCLEOTIDE SEQUENCE [LARGE SCALE GENOMIC DNA]</scope>
    <source>
        <strain evidence="3">JCM 17923</strain>
    </source>
</reference>
<gene>
    <name evidence="2" type="ORF">GCM10023185_37230</name>
</gene>
<evidence type="ECO:0000313" key="3">
    <source>
        <dbReference type="Proteomes" id="UP001501153"/>
    </source>
</evidence>
<keyword evidence="3" id="KW-1185">Reference proteome</keyword>
<proteinExistence type="predicted"/>